<reference evidence="3" key="2">
    <citation type="submission" date="2022-03" db="EMBL/GenBank/DDBJ databases">
        <title>Draft title - Genomic analysis of global carrot germplasm unveils the trajectory of domestication and the origin of high carotenoid orange carrot.</title>
        <authorList>
            <person name="Iorizzo M."/>
            <person name="Ellison S."/>
            <person name="Senalik D."/>
            <person name="Macko-Podgorni A."/>
            <person name="Grzebelus D."/>
            <person name="Bostan H."/>
            <person name="Rolling W."/>
            <person name="Curaba J."/>
            <person name="Simon P."/>
        </authorList>
    </citation>
    <scope>NUCLEOTIDE SEQUENCE</scope>
    <source>
        <tissue evidence="3">Leaf</tissue>
    </source>
</reference>
<accession>A0AAF1B3Y8</accession>
<evidence type="ECO:0000313" key="3">
    <source>
        <dbReference type="EMBL" id="WOH03758.1"/>
    </source>
</evidence>
<reference evidence="3" key="1">
    <citation type="journal article" date="2016" name="Nat. Genet.">
        <title>A high-quality carrot genome assembly provides new insights into carotenoid accumulation and asterid genome evolution.</title>
        <authorList>
            <person name="Iorizzo M."/>
            <person name="Ellison S."/>
            <person name="Senalik D."/>
            <person name="Zeng P."/>
            <person name="Satapoomin P."/>
            <person name="Huang J."/>
            <person name="Bowman M."/>
            <person name="Iovene M."/>
            <person name="Sanseverino W."/>
            <person name="Cavagnaro P."/>
            <person name="Yildiz M."/>
            <person name="Macko-Podgorni A."/>
            <person name="Moranska E."/>
            <person name="Grzebelus E."/>
            <person name="Grzebelus D."/>
            <person name="Ashrafi H."/>
            <person name="Zheng Z."/>
            <person name="Cheng S."/>
            <person name="Spooner D."/>
            <person name="Van Deynze A."/>
            <person name="Simon P."/>
        </authorList>
    </citation>
    <scope>NUCLEOTIDE SEQUENCE</scope>
    <source>
        <tissue evidence="3">Leaf</tissue>
    </source>
</reference>
<feature type="domain" description="FAR1" evidence="1">
    <location>
        <begin position="135"/>
        <end position="225"/>
    </location>
</feature>
<evidence type="ECO:0008006" key="5">
    <source>
        <dbReference type="Google" id="ProtNLM"/>
    </source>
</evidence>
<dbReference type="Pfam" id="PF10551">
    <property type="entry name" value="MULE"/>
    <property type="match status" value="1"/>
</dbReference>
<gene>
    <name evidence="3" type="ORF">DCAR_0623158</name>
</gene>
<dbReference type="PANTHER" id="PTHR47718:SF18">
    <property type="entry name" value="PROTEIN FAR1-RELATED SEQUENCE 5-LIKE"/>
    <property type="match status" value="1"/>
</dbReference>
<sequence length="775" mass="88219">MQAVSGDGACSDITDSKHLATGTVKLDGRCYTSATKVEQHNARWRIDLNIAREDYDYGFCRGHIEIPICSICGDSSRISSSSASCDPACSDYDDSISSYVLSPGGRRYYSPSVGEKQYIPFLNQVHDSLDKAILFYKNYGRLGGFDVRKGTEKRADDGTIILKHFVCSCEGFVEPNIGRTNGIECRERRTVSKRCGCKARLVMKYMFPNKYFVMSLIDVHNHPLASETGRQFLRASREMTVGLRNVVYDAAKANIGCSKTYTLVKEMVGGYSNVGATLCDFRNFNRDLKSYVGDKDGQMIIDKFKVISETSEGFYYAYEVDSAGHLIKLFWADAIGRRNFELYGDAMSFDATFDTNKYNMIFAPFTGVDKHDKCVTFACCLLSQENVAHYTWAFDHLVKAMGRNPVVVITDQCPAMKIVVPASFSSANGLIASKHRLCMWHIMEKFPVKLGNRLVKETDFMEKMKKYIWSSNIEIEEFERGWEAVIKEFKLEDNKWLKDMYGIRSSWIPAFFRDEPMFGLLRTTSRSESENSFFGQFHKQGDSLCEFWLRYQSAMDRQRNETNRLNHESNSSLPSAVSRWFIENDAADLFTLAIFYKVQEEIIASCLDMQIKRMSEERDGVTYMEIRDVKVPDKIFKVIGVTKFPRTLVLNRWTKLADSGTSSMSLAVSNSFSKMEEVSLKLTNIWFDFRQAVNKAGMELDKLDQVHSTVMQLSSELDKNCSNLTKKDHMAAMIGEQPSGDITILAPNICKNKGNYFKRLISEREKAVTKAKKRV</sequence>
<protein>
    <recommendedName>
        <fullName evidence="5">Protein FAR1-RELATED SEQUENCE</fullName>
    </recommendedName>
</protein>
<name>A0AAF1B3Y8_DAUCS</name>
<evidence type="ECO:0000259" key="1">
    <source>
        <dbReference type="Pfam" id="PF03101"/>
    </source>
</evidence>
<proteinExistence type="predicted"/>
<keyword evidence="4" id="KW-1185">Reference proteome</keyword>
<dbReference type="EMBL" id="CP093348">
    <property type="protein sequence ID" value="WOH03758.1"/>
    <property type="molecule type" value="Genomic_DNA"/>
</dbReference>
<organism evidence="3 4">
    <name type="scientific">Daucus carota subsp. sativus</name>
    <name type="common">Carrot</name>
    <dbReference type="NCBI Taxonomy" id="79200"/>
    <lineage>
        <taxon>Eukaryota</taxon>
        <taxon>Viridiplantae</taxon>
        <taxon>Streptophyta</taxon>
        <taxon>Embryophyta</taxon>
        <taxon>Tracheophyta</taxon>
        <taxon>Spermatophyta</taxon>
        <taxon>Magnoliopsida</taxon>
        <taxon>eudicotyledons</taxon>
        <taxon>Gunneridae</taxon>
        <taxon>Pentapetalae</taxon>
        <taxon>asterids</taxon>
        <taxon>campanulids</taxon>
        <taxon>Apiales</taxon>
        <taxon>Apiaceae</taxon>
        <taxon>Apioideae</taxon>
        <taxon>Scandiceae</taxon>
        <taxon>Daucinae</taxon>
        <taxon>Daucus</taxon>
        <taxon>Daucus sect. Daucus</taxon>
    </lineage>
</organism>
<evidence type="ECO:0000259" key="2">
    <source>
        <dbReference type="Pfam" id="PF10551"/>
    </source>
</evidence>
<dbReference type="AlphaFoldDB" id="A0AAF1B3Y8"/>
<dbReference type="Proteomes" id="UP000077755">
    <property type="component" value="Chromosome 6"/>
</dbReference>
<dbReference type="InterPro" id="IPR004330">
    <property type="entry name" value="FAR1_DNA_bnd_dom"/>
</dbReference>
<evidence type="ECO:0000313" key="4">
    <source>
        <dbReference type="Proteomes" id="UP000077755"/>
    </source>
</evidence>
<dbReference type="Pfam" id="PF03101">
    <property type="entry name" value="FAR1"/>
    <property type="match status" value="1"/>
</dbReference>
<dbReference type="InterPro" id="IPR018289">
    <property type="entry name" value="MULE_transposase_dom"/>
</dbReference>
<dbReference type="PANTHER" id="PTHR47718">
    <property type="entry name" value="OS01G0519700 PROTEIN"/>
    <property type="match status" value="1"/>
</dbReference>
<feature type="domain" description="MULE transposase" evidence="2">
    <location>
        <begin position="347"/>
        <end position="445"/>
    </location>
</feature>